<dbReference type="PANTHER" id="PTHR35527:SF2">
    <property type="entry name" value="HYDROLASE"/>
    <property type="match status" value="1"/>
</dbReference>
<evidence type="ECO:0000313" key="4">
    <source>
        <dbReference type="EMBL" id="MFB9052303.1"/>
    </source>
</evidence>
<proteinExistence type="inferred from homology"/>
<dbReference type="InterPro" id="IPR029055">
    <property type="entry name" value="Ntn_hydrolases_N"/>
</dbReference>
<dbReference type="Pfam" id="PF02275">
    <property type="entry name" value="CBAH"/>
    <property type="match status" value="1"/>
</dbReference>
<protein>
    <submittedName>
        <fullName evidence="4">Linear amide C-N hydrolase</fullName>
    </submittedName>
</protein>
<comment type="caution">
    <text evidence="4">The sequence shown here is derived from an EMBL/GenBank/DDBJ whole genome shotgun (WGS) entry which is preliminary data.</text>
</comment>
<gene>
    <name evidence="4" type="ORF">ACFFVB_04355</name>
</gene>
<dbReference type="SUPFAM" id="SSF56235">
    <property type="entry name" value="N-terminal nucleophile aminohydrolases (Ntn hydrolases)"/>
    <property type="match status" value="1"/>
</dbReference>
<feature type="domain" description="Choloylglycine hydrolase/NAAA C-terminal" evidence="3">
    <location>
        <begin position="24"/>
        <end position="335"/>
    </location>
</feature>
<dbReference type="EMBL" id="JBHMEZ010000003">
    <property type="protein sequence ID" value="MFB9052303.1"/>
    <property type="molecule type" value="Genomic_DNA"/>
</dbReference>
<dbReference type="InterPro" id="IPR029132">
    <property type="entry name" value="CBAH/NAAA_C"/>
</dbReference>
<evidence type="ECO:0000313" key="5">
    <source>
        <dbReference type="Proteomes" id="UP001589605"/>
    </source>
</evidence>
<sequence>MNVKKGFSLLFVCYFLCIQVSFGCTGIIIRTENGAVIPARTLEFGFDPQSNILVIPKGTSINFLSSVKDKEGYKMKAKYGFAGMDAVGKKIVVDGINEAGLYLGSFYFSGYAVYEELTAANQSKAVSSEEMGNYVLGSFATVKEVKAGLKDIAVVGTFMEQIQGVAPFHYTVTDKTGESIIIEYSKDGLRIFDNTVKVITNNPSYDWHLTNLRNYINLSPDNVNGIKLNGEEYAPLSEGTGMVGLPGDFTSASRFVRAAAFVNAAEPCKDEEEGVFRAFHILNNFDIPIGIVKQKEKNTSMSEYTVWTSAADTKNGAYYYKTYKNPTVKKVDLQDVLKQANGKMMVIKAETPRTYESVTSKA</sequence>
<dbReference type="InterPro" id="IPR052193">
    <property type="entry name" value="Peptidase_C59"/>
</dbReference>
<evidence type="ECO:0000256" key="1">
    <source>
        <dbReference type="ARBA" id="ARBA00006625"/>
    </source>
</evidence>
<dbReference type="RefSeq" id="WP_382381491.1">
    <property type="nucleotide sequence ID" value="NZ_JBHMEZ010000003.1"/>
</dbReference>
<accession>A0ABV5EYM5</accession>
<dbReference type="Gene3D" id="3.60.60.10">
    <property type="entry name" value="Penicillin V Acylase, Chain A"/>
    <property type="match status" value="1"/>
</dbReference>
<dbReference type="PANTHER" id="PTHR35527">
    <property type="entry name" value="CHOLOYLGLYCINE HYDROLASE"/>
    <property type="match status" value="1"/>
</dbReference>
<dbReference type="Proteomes" id="UP001589605">
    <property type="component" value="Unassembled WGS sequence"/>
</dbReference>
<reference evidence="4 5" key="1">
    <citation type="submission" date="2024-09" db="EMBL/GenBank/DDBJ databases">
        <authorList>
            <person name="Sun Q."/>
            <person name="Mori K."/>
        </authorList>
    </citation>
    <scope>NUCLEOTIDE SEQUENCE [LARGE SCALE GENOMIC DNA]</scope>
    <source>
        <strain evidence="4 5">CECT 8286</strain>
    </source>
</reference>
<dbReference type="CDD" id="cd00542">
    <property type="entry name" value="Ntn_PVA"/>
    <property type="match status" value="1"/>
</dbReference>
<dbReference type="PROSITE" id="PS51257">
    <property type="entry name" value="PROKAR_LIPOPROTEIN"/>
    <property type="match status" value="1"/>
</dbReference>
<evidence type="ECO:0000256" key="2">
    <source>
        <dbReference type="ARBA" id="ARBA00022801"/>
    </source>
</evidence>
<name>A0ABV5EYM5_9FLAO</name>
<organism evidence="4 5">
    <name type="scientific">Formosa undariae</name>
    <dbReference type="NCBI Taxonomy" id="1325436"/>
    <lineage>
        <taxon>Bacteria</taxon>
        <taxon>Pseudomonadati</taxon>
        <taxon>Bacteroidota</taxon>
        <taxon>Flavobacteriia</taxon>
        <taxon>Flavobacteriales</taxon>
        <taxon>Flavobacteriaceae</taxon>
        <taxon>Formosa</taxon>
    </lineage>
</organism>
<comment type="similarity">
    <text evidence="1">Belongs to the peptidase C59 family.</text>
</comment>
<keyword evidence="2 4" id="KW-0378">Hydrolase</keyword>
<dbReference type="GO" id="GO:0016787">
    <property type="term" value="F:hydrolase activity"/>
    <property type="evidence" value="ECO:0007669"/>
    <property type="project" value="UniProtKB-KW"/>
</dbReference>
<evidence type="ECO:0000259" key="3">
    <source>
        <dbReference type="Pfam" id="PF02275"/>
    </source>
</evidence>
<keyword evidence="5" id="KW-1185">Reference proteome</keyword>